<dbReference type="EMBL" id="JAHLQK010000001">
    <property type="protein sequence ID" value="MBU5675626.1"/>
    <property type="molecule type" value="Genomic_DNA"/>
</dbReference>
<evidence type="ECO:0000313" key="1">
    <source>
        <dbReference type="EMBL" id="MBU5675626.1"/>
    </source>
</evidence>
<accession>A0ABS6G0G8</accession>
<protein>
    <submittedName>
        <fullName evidence="1">Uncharacterized protein</fullName>
    </submittedName>
</protein>
<name>A0ABS6G0G8_9FIRM</name>
<keyword evidence="2" id="KW-1185">Reference proteome</keyword>
<dbReference type="RefSeq" id="WP_216415092.1">
    <property type="nucleotide sequence ID" value="NZ_JAHLQK010000001.1"/>
</dbReference>
<proteinExistence type="predicted"/>
<comment type="caution">
    <text evidence="1">The sequence shown here is derived from an EMBL/GenBank/DDBJ whole genome shotgun (WGS) entry which is preliminary data.</text>
</comment>
<organism evidence="1 2">
    <name type="scientific">Alkaliphilus flagellatus</name>
    <dbReference type="NCBI Taxonomy" id="2841507"/>
    <lineage>
        <taxon>Bacteria</taxon>
        <taxon>Bacillati</taxon>
        <taxon>Bacillota</taxon>
        <taxon>Clostridia</taxon>
        <taxon>Peptostreptococcales</taxon>
        <taxon>Natronincolaceae</taxon>
        <taxon>Alkaliphilus</taxon>
    </lineage>
</organism>
<dbReference type="Proteomes" id="UP000779508">
    <property type="component" value="Unassembled WGS sequence"/>
</dbReference>
<reference evidence="1 2" key="1">
    <citation type="submission" date="2021-06" db="EMBL/GenBank/DDBJ databases">
        <authorList>
            <person name="Sun Q."/>
            <person name="Li D."/>
        </authorList>
    </citation>
    <scope>NUCLEOTIDE SEQUENCE [LARGE SCALE GENOMIC DNA]</scope>
    <source>
        <strain evidence="1 2">MSJ-5</strain>
    </source>
</reference>
<sequence length="149" mass="17970">MAKIINLNDYRGMKQREFFVNLYHFLNKNLDYGLDHILAQLDDDFISLCQKYEIDPLYVNFFRVPIITFIVITFVNNSDIKDFFSTTLNMENNENKSMFKNTLIRIIETFEENYCRQKYRQDFELEMEEVIEEGLKRVLEIVPDKIILV</sequence>
<gene>
    <name evidence="1" type="ORF">KQI88_04275</name>
</gene>
<evidence type="ECO:0000313" key="2">
    <source>
        <dbReference type="Proteomes" id="UP000779508"/>
    </source>
</evidence>